<evidence type="ECO:0000313" key="1">
    <source>
        <dbReference type="EMBL" id="WEU40515.1"/>
    </source>
</evidence>
<dbReference type="EMBL" id="CP091871">
    <property type="protein sequence ID" value="WEU40515.1"/>
    <property type="molecule type" value="Genomic_DNA"/>
</dbReference>
<dbReference type="KEGG" id="oyw:OdinLCB4_000875"/>
<proteinExistence type="predicted"/>
<organism evidence="1 2">
    <name type="scientific">Odinarchaeota yellowstonii (strain LCB_4)</name>
    <dbReference type="NCBI Taxonomy" id="1841599"/>
    <lineage>
        <taxon>Archaea</taxon>
        <taxon>Promethearchaeati</taxon>
        <taxon>Candidatus Odinarchaeota</taxon>
        <taxon>Candidatus Odinarchaeia</taxon>
        <taxon>Candidatus Odinarchaeales</taxon>
        <taxon>Candidatus Odinarchaeaceae</taxon>
        <taxon>Candidatus Odinarchaeum</taxon>
    </lineage>
</organism>
<dbReference type="Proteomes" id="UP000186851">
    <property type="component" value="Chromosome"/>
</dbReference>
<name>A0AAF0D2K6_ODILC</name>
<gene>
    <name evidence="1" type="ORF">OdinLCB4_000875</name>
</gene>
<accession>A0AAF0D2K6</accession>
<evidence type="ECO:0000313" key="2">
    <source>
        <dbReference type="Proteomes" id="UP000186851"/>
    </source>
</evidence>
<dbReference type="AlphaFoldDB" id="A0AAF0D2K6"/>
<protein>
    <submittedName>
        <fullName evidence="1">Uncharacterized protein</fullName>
    </submittedName>
</protein>
<reference evidence="1" key="2">
    <citation type="journal article" date="2022" name="Nat. Microbiol.">
        <title>A closed Candidatus Odinarchaeum chromosome exposes Asgard archaeal viruses.</title>
        <authorList>
            <person name="Tamarit D."/>
            <person name="Caceres E.F."/>
            <person name="Krupovic M."/>
            <person name="Nijland R."/>
            <person name="Eme L."/>
            <person name="Robinson N.P."/>
            <person name="Ettema T.J.G."/>
        </authorList>
    </citation>
    <scope>NUCLEOTIDE SEQUENCE</scope>
    <source>
        <strain evidence="1">LCB_4</strain>
    </source>
</reference>
<sequence>MTACLLIIVEDASTSATMIFRASPPMLEKRLNKLGMCELRSLAPVFAF</sequence>
<reference evidence="1" key="1">
    <citation type="journal article" date="2017" name="Nature">
        <title>Asgard archaea illuminate the origin of eukaryotic cellular complexity.</title>
        <authorList>
            <person name="Zaremba-Niedzwiedzka K."/>
            <person name="Caceres E.F."/>
            <person name="Saw J.H."/>
            <person name="Backstrom D."/>
            <person name="Juzokaite L."/>
            <person name="Vancaester E."/>
            <person name="Seitz K.W."/>
            <person name="Anantharaman K."/>
            <person name="Starnawski P."/>
            <person name="Kjeldsen K.U."/>
            <person name="Scott M.B."/>
            <person name="Nunoura T."/>
            <person name="Banfield J.F."/>
            <person name="Schramm A."/>
            <person name="Baker B.J."/>
            <person name="Spang A."/>
            <person name="Ettema T.J.G."/>
        </authorList>
    </citation>
    <scope>NUCLEOTIDE SEQUENCE</scope>
    <source>
        <strain evidence="1">LCB_4</strain>
    </source>
</reference>